<protein>
    <recommendedName>
        <fullName evidence="3">Intracellular sulfur oxidation DsrE/DsrF family protein</fullName>
    </recommendedName>
</protein>
<evidence type="ECO:0008006" key="3">
    <source>
        <dbReference type="Google" id="ProtNLM"/>
    </source>
</evidence>
<organism evidence="1 2">
    <name type="scientific">Cupriavidus basilensis</name>
    <dbReference type="NCBI Taxonomy" id="68895"/>
    <lineage>
        <taxon>Bacteria</taxon>
        <taxon>Pseudomonadati</taxon>
        <taxon>Pseudomonadota</taxon>
        <taxon>Betaproteobacteria</taxon>
        <taxon>Burkholderiales</taxon>
        <taxon>Burkholderiaceae</taxon>
        <taxon>Cupriavidus</taxon>
    </lineage>
</organism>
<accession>A0ABT6ALG0</accession>
<comment type="caution">
    <text evidence="1">The sequence shown here is derived from an EMBL/GenBank/DDBJ whole genome shotgun (WGS) entry which is preliminary data.</text>
</comment>
<name>A0ABT6ALG0_9BURK</name>
<dbReference type="Proteomes" id="UP001216674">
    <property type="component" value="Unassembled WGS sequence"/>
</dbReference>
<gene>
    <name evidence="1" type="ORF">P3W85_10860</name>
</gene>
<dbReference type="EMBL" id="JARJLM010000182">
    <property type="protein sequence ID" value="MDF3833444.1"/>
    <property type="molecule type" value="Genomic_DNA"/>
</dbReference>
<proteinExistence type="predicted"/>
<evidence type="ECO:0000313" key="1">
    <source>
        <dbReference type="EMBL" id="MDF3833444.1"/>
    </source>
</evidence>
<evidence type="ECO:0000313" key="2">
    <source>
        <dbReference type="Proteomes" id="UP001216674"/>
    </source>
</evidence>
<sequence>MEDHIHGARILLHAPTANALARARSNAVNLTKDAPQATVRIVANAEAVAAALDAPDALADPLTLICPNTLTKIAREARAPLTVLPEGAVLALARMQSEGWFYVRA</sequence>
<dbReference type="InterPro" id="IPR027396">
    <property type="entry name" value="DsrEFH-like"/>
</dbReference>
<reference evidence="1 2" key="1">
    <citation type="submission" date="2023-03" db="EMBL/GenBank/DDBJ databases">
        <title>Draft assemblies of triclosan tolerant bacteria isolated from returned activated sludge.</title>
        <authorList>
            <person name="Van Hamelsveld S."/>
        </authorList>
    </citation>
    <scope>NUCLEOTIDE SEQUENCE [LARGE SCALE GENOMIC DNA]</scope>
    <source>
        <strain evidence="1 2">GW210010_S58</strain>
    </source>
</reference>
<dbReference type="SUPFAM" id="SSF75169">
    <property type="entry name" value="DsrEFH-like"/>
    <property type="match status" value="1"/>
</dbReference>
<keyword evidence="2" id="KW-1185">Reference proteome</keyword>
<dbReference type="RefSeq" id="WP_017231068.1">
    <property type="nucleotide sequence ID" value="NZ_JARJLM010000182.1"/>
</dbReference>